<protein>
    <submittedName>
        <fullName evidence="2">Uncharacterized protein</fullName>
    </submittedName>
</protein>
<feature type="compositionally biased region" description="Polar residues" evidence="1">
    <location>
        <begin position="65"/>
        <end position="74"/>
    </location>
</feature>
<accession>A0A2A2KMX0</accession>
<feature type="region of interest" description="Disordered" evidence="1">
    <location>
        <begin position="17"/>
        <end position="74"/>
    </location>
</feature>
<name>A0A2A2KMX0_9BILA</name>
<keyword evidence="3" id="KW-1185">Reference proteome</keyword>
<sequence length="74" mass="7931">MAEKAAASGMFQVCKSTSNKNSATGNFQGCPENQLLPKRRTPYSKLSHPKQPDPQPFCQRGACSQKGSESGRSG</sequence>
<comment type="caution">
    <text evidence="2">The sequence shown here is derived from an EMBL/GenBank/DDBJ whole genome shotgun (WGS) entry which is preliminary data.</text>
</comment>
<gene>
    <name evidence="2" type="ORF">WR25_14269</name>
</gene>
<evidence type="ECO:0000313" key="2">
    <source>
        <dbReference type="EMBL" id="PAV75183.1"/>
    </source>
</evidence>
<proteinExistence type="predicted"/>
<feature type="compositionally biased region" description="Polar residues" evidence="1">
    <location>
        <begin position="17"/>
        <end position="27"/>
    </location>
</feature>
<evidence type="ECO:0000256" key="1">
    <source>
        <dbReference type="SAM" id="MobiDB-lite"/>
    </source>
</evidence>
<dbReference type="AlphaFoldDB" id="A0A2A2KMX0"/>
<dbReference type="Proteomes" id="UP000218231">
    <property type="component" value="Unassembled WGS sequence"/>
</dbReference>
<evidence type="ECO:0000313" key="3">
    <source>
        <dbReference type="Proteomes" id="UP000218231"/>
    </source>
</evidence>
<dbReference type="EMBL" id="LIAE01008181">
    <property type="protein sequence ID" value="PAV75183.1"/>
    <property type="molecule type" value="Genomic_DNA"/>
</dbReference>
<organism evidence="2 3">
    <name type="scientific">Diploscapter pachys</name>
    <dbReference type="NCBI Taxonomy" id="2018661"/>
    <lineage>
        <taxon>Eukaryota</taxon>
        <taxon>Metazoa</taxon>
        <taxon>Ecdysozoa</taxon>
        <taxon>Nematoda</taxon>
        <taxon>Chromadorea</taxon>
        <taxon>Rhabditida</taxon>
        <taxon>Rhabditina</taxon>
        <taxon>Rhabditomorpha</taxon>
        <taxon>Rhabditoidea</taxon>
        <taxon>Rhabditidae</taxon>
        <taxon>Diploscapter</taxon>
    </lineage>
</organism>
<reference evidence="2 3" key="1">
    <citation type="journal article" date="2017" name="Curr. Biol.">
        <title>Genome architecture and evolution of a unichromosomal asexual nematode.</title>
        <authorList>
            <person name="Fradin H."/>
            <person name="Zegar C."/>
            <person name="Gutwein M."/>
            <person name="Lucas J."/>
            <person name="Kovtun M."/>
            <person name="Corcoran D."/>
            <person name="Baugh L.R."/>
            <person name="Kiontke K."/>
            <person name="Gunsalus K."/>
            <person name="Fitch D.H."/>
            <person name="Piano F."/>
        </authorList>
    </citation>
    <scope>NUCLEOTIDE SEQUENCE [LARGE SCALE GENOMIC DNA]</scope>
    <source>
        <strain evidence="2">PF1309</strain>
    </source>
</reference>